<keyword evidence="7" id="KW-0067">ATP-binding</keyword>
<keyword evidence="5" id="KW-0479">Metal-binding</keyword>
<organism evidence="11 12">
    <name type="scientific">Meiothermus luteus</name>
    <dbReference type="NCBI Taxonomy" id="2026184"/>
    <lineage>
        <taxon>Bacteria</taxon>
        <taxon>Thermotogati</taxon>
        <taxon>Deinococcota</taxon>
        <taxon>Deinococci</taxon>
        <taxon>Thermales</taxon>
        <taxon>Thermaceae</taxon>
        <taxon>Meiothermus</taxon>
    </lineage>
</organism>
<dbReference type="Proteomes" id="UP000265800">
    <property type="component" value="Unassembled WGS sequence"/>
</dbReference>
<feature type="domain" description="Polymerase nucleotidyl transferase" evidence="10">
    <location>
        <begin position="19"/>
        <end position="99"/>
    </location>
</feature>
<dbReference type="RefSeq" id="WP_119361215.1">
    <property type="nucleotide sequence ID" value="NZ_QWKZ01000144.1"/>
</dbReference>
<dbReference type="SUPFAM" id="SSF81301">
    <property type="entry name" value="Nucleotidyltransferase"/>
    <property type="match status" value="1"/>
</dbReference>
<evidence type="ECO:0000256" key="8">
    <source>
        <dbReference type="ARBA" id="ARBA00022842"/>
    </source>
</evidence>
<evidence type="ECO:0000313" key="11">
    <source>
        <dbReference type="EMBL" id="RIH81687.1"/>
    </source>
</evidence>
<dbReference type="GO" id="GO:0016779">
    <property type="term" value="F:nucleotidyltransferase activity"/>
    <property type="evidence" value="ECO:0007669"/>
    <property type="project" value="UniProtKB-KW"/>
</dbReference>
<evidence type="ECO:0000256" key="5">
    <source>
        <dbReference type="ARBA" id="ARBA00022723"/>
    </source>
</evidence>
<comment type="caution">
    <text evidence="11">The sequence shown here is derived from an EMBL/GenBank/DDBJ whole genome shotgun (WGS) entry which is preliminary data.</text>
</comment>
<dbReference type="AlphaFoldDB" id="A0A399EAA5"/>
<keyword evidence="6" id="KW-0547">Nucleotide-binding</keyword>
<keyword evidence="2" id="KW-1277">Toxin-antitoxin system</keyword>
<evidence type="ECO:0000256" key="1">
    <source>
        <dbReference type="ARBA" id="ARBA00001946"/>
    </source>
</evidence>
<dbReference type="EMBL" id="QWKZ01000144">
    <property type="protein sequence ID" value="RIH81687.1"/>
    <property type="molecule type" value="Genomic_DNA"/>
</dbReference>
<evidence type="ECO:0000256" key="7">
    <source>
        <dbReference type="ARBA" id="ARBA00022840"/>
    </source>
</evidence>
<sequence>MLTREEIVALLRKNYPYLAAEYGVGRIGLFGSYAKGEPSSASDIDIVVEFERPIGFKFVELAEYLENLLGKKVDLLTVGGIQGIRVASVAKSIRESIVYV</sequence>
<keyword evidence="3 11" id="KW-0808">Transferase</keyword>
<evidence type="ECO:0000256" key="9">
    <source>
        <dbReference type="ARBA" id="ARBA00038276"/>
    </source>
</evidence>
<accession>A0A399EAA5</accession>
<dbReference type="GO" id="GO:0046872">
    <property type="term" value="F:metal ion binding"/>
    <property type="evidence" value="ECO:0007669"/>
    <property type="project" value="UniProtKB-KW"/>
</dbReference>
<proteinExistence type="inferred from homology"/>
<dbReference type="InterPro" id="IPR052038">
    <property type="entry name" value="Type-VII_TA_antitoxin"/>
</dbReference>
<keyword evidence="12" id="KW-1185">Reference proteome</keyword>
<dbReference type="OrthoDB" id="90159at2"/>
<comment type="similarity">
    <text evidence="9">Belongs to the MntA antitoxin family.</text>
</comment>
<evidence type="ECO:0000256" key="4">
    <source>
        <dbReference type="ARBA" id="ARBA00022695"/>
    </source>
</evidence>
<reference evidence="11 12" key="1">
    <citation type="submission" date="2018-08" db="EMBL/GenBank/DDBJ databases">
        <title>Meiothermus luteus KCTC 52599 genome sequencing project.</title>
        <authorList>
            <person name="Da Costa M.S."/>
            <person name="Albuquerque L."/>
            <person name="Raposo P."/>
            <person name="Froufe H.J.C."/>
            <person name="Barroso C.S."/>
            <person name="Egas C."/>
        </authorList>
    </citation>
    <scope>NUCLEOTIDE SEQUENCE [LARGE SCALE GENOMIC DNA]</scope>
    <source>
        <strain evidence="11 12">KCTC 52599</strain>
    </source>
</reference>
<evidence type="ECO:0000313" key="12">
    <source>
        <dbReference type="Proteomes" id="UP000265800"/>
    </source>
</evidence>
<comment type="cofactor">
    <cofactor evidence="1">
        <name>Mg(2+)</name>
        <dbReference type="ChEBI" id="CHEBI:18420"/>
    </cofactor>
</comment>
<evidence type="ECO:0000256" key="3">
    <source>
        <dbReference type="ARBA" id="ARBA00022679"/>
    </source>
</evidence>
<gene>
    <name evidence="11" type="ORF">Mlute_02729</name>
</gene>
<dbReference type="PANTHER" id="PTHR33571:SF14">
    <property type="entry name" value="PROTEIN ADENYLYLTRANSFERASE MJ0435-RELATED"/>
    <property type="match status" value="1"/>
</dbReference>
<dbReference type="Gene3D" id="3.30.460.10">
    <property type="entry name" value="Beta Polymerase, domain 2"/>
    <property type="match status" value="1"/>
</dbReference>
<dbReference type="Pfam" id="PF01909">
    <property type="entry name" value="NTP_transf_2"/>
    <property type="match status" value="1"/>
</dbReference>
<dbReference type="PANTHER" id="PTHR33571">
    <property type="entry name" value="SSL8005 PROTEIN"/>
    <property type="match status" value="1"/>
</dbReference>
<dbReference type="GO" id="GO:0005524">
    <property type="term" value="F:ATP binding"/>
    <property type="evidence" value="ECO:0007669"/>
    <property type="project" value="UniProtKB-KW"/>
</dbReference>
<dbReference type="CDD" id="cd05403">
    <property type="entry name" value="NT_KNTase_like"/>
    <property type="match status" value="1"/>
</dbReference>
<dbReference type="InterPro" id="IPR043519">
    <property type="entry name" value="NT_sf"/>
</dbReference>
<evidence type="ECO:0000259" key="10">
    <source>
        <dbReference type="Pfam" id="PF01909"/>
    </source>
</evidence>
<name>A0A399EAA5_9DEIN</name>
<keyword evidence="4" id="KW-0548">Nucleotidyltransferase</keyword>
<dbReference type="InterPro" id="IPR002934">
    <property type="entry name" value="Polymerase_NTP_transf_dom"/>
</dbReference>
<protein>
    <submittedName>
        <fullName evidence="11">Nucleotidyltransferase domain protein</fullName>
    </submittedName>
</protein>
<evidence type="ECO:0000256" key="2">
    <source>
        <dbReference type="ARBA" id="ARBA00022649"/>
    </source>
</evidence>
<keyword evidence="8" id="KW-0460">Magnesium</keyword>
<evidence type="ECO:0000256" key="6">
    <source>
        <dbReference type="ARBA" id="ARBA00022741"/>
    </source>
</evidence>